<evidence type="ECO:0000259" key="14">
    <source>
        <dbReference type="PROSITE" id="PS50104"/>
    </source>
</evidence>
<reference evidence="15" key="1">
    <citation type="submission" date="2019-08" db="EMBL/GenBank/DDBJ databases">
        <title>The improved chromosome-level genome for the pearl oyster Pinctada fucata martensii using PacBio sequencing and Hi-C.</title>
        <authorList>
            <person name="Zheng Z."/>
        </authorList>
    </citation>
    <scope>NUCLEOTIDE SEQUENCE</scope>
    <source>
        <strain evidence="15">ZZ-2019</strain>
        <tissue evidence="15">Adductor muscle</tissue>
    </source>
</reference>
<dbReference type="Proteomes" id="UP001186944">
    <property type="component" value="Unassembled WGS sequence"/>
</dbReference>
<gene>
    <name evidence="15" type="ORF">FSP39_021772</name>
</gene>
<evidence type="ECO:0000256" key="4">
    <source>
        <dbReference type="ARBA" id="ARBA00022614"/>
    </source>
</evidence>
<keyword evidence="10 13" id="KW-0472">Membrane</keyword>
<evidence type="ECO:0000256" key="2">
    <source>
        <dbReference type="ARBA" id="ARBA00009634"/>
    </source>
</evidence>
<protein>
    <recommendedName>
        <fullName evidence="14">TIR domain-containing protein</fullName>
    </recommendedName>
</protein>
<feature type="domain" description="TIR" evidence="14">
    <location>
        <begin position="352"/>
        <end position="489"/>
    </location>
</feature>
<dbReference type="InterPro" id="IPR032675">
    <property type="entry name" value="LRR_dom_sf"/>
</dbReference>
<keyword evidence="9 13" id="KW-1133">Transmembrane helix</keyword>
<dbReference type="AlphaFoldDB" id="A0AA88Y082"/>
<dbReference type="Pfam" id="PF01582">
    <property type="entry name" value="TIR"/>
    <property type="match status" value="1"/>
</dbReference>
<evidence type="ECO:0000256" key="3">
    <source>
        <dbReference type="ARBA" id="ARBA00022588"/>
    </source>
</evidence>
<keyword evidence="16" id="KW-1185">Reference proteome</keyword>
<dbReference type="SUPFAM" id="SSF52058">
    <property type="entry name" value="L domain-like"/>
    <property type="match status" value="1"/>
</dbReference>
<dbReference type="PANTHER" id="PTHR24365">
    <property type="entry name" value="TOLL-LIKE RECEPTOR"/>
    <property type="match status" value="1"/>
</dbReference>
<dbReference type="SUPFAM" id="SSF52200">
    <property type="entry name" value="Toll/Interleukin receptor TIR domain"/>
    <property type="match status" value="1"/>
</dbReference>
<keyword evidence="8" id="KW-0391">Immunity</keyword>
<evidence type="ECO:0000256" key="12">
    <source>
        <dbReference type="ARBA" id="ARBA00023180"/>
    </source>
</evidence>
<evidence type="ECO:0000256" key="11">
    <source>
        <dbReference type="ARBA" id="ARBA00023170"/>
    </source>
</evidence>
<comment type="caution">
    <text evidence="15">The sequence shown here is derived from an EMBL/GenBank/DDBJ whole genome shotgun (WGS) entry which is preliminary data.</text>
</comment>
<evidence type="ECO:0000256" key="7">
    <source>
        <dbReference type="ARBA" id="ARBA00022737"/>
    </source>
</evidence>
<evidence type="ECO:0000256" key="9">
    <source>
        <dbReference type="ARBA" id="ARBA00022989"/>
    </source>
</evidence>
<dbReference type="FunFam" id="3.40.50.10140:FF:000001">
    <property type="entry name" value="Toll-like receptor 2"/>
    <property type="match status" value="1"/>
</dbReference>
<sequence length="514" mass="59881">MPVKVPSIVSLSVDNCNLRGSNSENFDEDIAKLPDRIRYSKITNSVRIIDDRYLDIMIQSVNSHYTDSAECGPLNAEVIIERNLTVEFINSESFRILLSKNMANIARSSTIIKSICIYEKLKIYDMSQNPTLGMDPVGSLLQSSSYPVLQVMNLSRVNLNEIPHHLRRWRLYFPRMNYLDLSYNNLGEVNSVVDIGRDEVNATVGVIDLRHNKIKMLTKENLESFLQHKFVKIDVRNNPFECDCRMNVVKQFLLRNSQKLPKQYEYLYNLRCVTPRNLRGMRIINLSRINFGCDKSSSKLEINTVVILSTLSGVIILTAVVVIVFRNEIIVLFFTRIYIHINCGTMKANDGKKYDAFIAFSEENEDWVIRTLIRRLEHPENTPTFKVCIHQRDFLLGAGIVENIMACIKQSRYFIFIISKAFLRSEWCLMEFRAALQQSLKEKTDNLIMVMFEDISDMVVDKDLQRCLKTTTYVKIEDRLFWDKIVYALTRKQKKSNRQRFHVEEIEMDLNARI</sequence>
<evidence type="ECO:0000256" key="5">
    <source>
        <dbReference type="ARBA" id="ARBA00022692"/>
    </source>
</evidence>
<dbReference type="PRINTS" id="PR01537">
    <property type="entry name" value="INTRLKN1R1F"/>
</dbReference>
<dbReference type="Gene3D" id="3.80.10.10">
    <property type="entry name" value="Ribonuclease Inhibitor"/>
    <property type="match status" value="1"/>
</dbReference>
<keyword evidence="11" id="KW-0675">Receptor</keyword>
<evidence type="ECO:0000256" key="6">
    <source>
        <dbReference type="ARBA" id="ARBA00022729"/>
    </source>
</evidence>
<dbReference type="GO" id="GO:0045087">
    <property type="term" value="P:innate immune response"/>
    <property type="evidence" value="ECO:0007669"/>
    <property type="project" value="UniProtKB-KW"/>
</dbReference>
<dbReference type="PANTHER" id="PTHR24365:SF541">
    <property type="entry name" value="PROTEIN TOLL-RELATED"/>
    <property type="match status" value="1"/>
</dbReference>
<dbReference type="PROSITE" id="PS50104">
    <property type="entry name" value="TIR"/>
    <property type="match status" value="1"/>
</dbReference>
<keyword evidence="4" id="KW-0433">Leucine-rich repeat</keyword>
<dbReference type="SMART" id="SM00255">
    <property type="entry name" value="TIR"/>
    <property type="match status" value="1"/>
</dbReference>
<evidence type="ECO:0000256" key="8">
    <source>
        <dbReference type="ARBA" id="ARBA00022859"/>
    </source>
</evidence>
<name>A0AA88Y082_PINIB</name>
<dbReference type="GO" id="GO:0005886">
    <property type="term" value="C:plasma membrane"/>
    <property type="evidence" value="ECO:0007669"/>
    <property type="project" value="TreeGrafter"/>
</dbReference>
<keyword evidence="7" id="KW-0677">Repeat</keyword>
<comment type="subcellular location">
    <subcellularLocation>
        <location evidence="1">Membrane</location>
        <topology evidence="1">Single-pass type I membrane protein</topology>
    </subcellularLocation>
</comment>
<keyword evidence="5 13" id="KW-0812">Transmembrane</keyword>
<dbReference type="InterPro" id="IPR000483">
    <property type="entry name" value="Cys-rich_flank_reg_C"/>
</dbReference>
<accession>A0AA88Y082</accession>
<feature type="transmembrane region" description="Helical" evidence="13">
    <location>
        <begin position="305"/>
        <end position="325"/>
    </location>
</feature>
<evidence type="ECO:0000256" key="10">
    <source>
        <dbReference type="ARBA" id="ARBA00023136"/>
    </source>
</evidence>
<keyword evidence="12" id="KW-0325">Glycoprotein</keyword>
<dbReference type="InterPro" id="IPR035897">
    <property type="entry name" value="Toll_tir_struct_dom_sf"/>
</dbReference>
<keyword evidence="3" id="KW-0399">Innate immunity</keyword>
<dbReference type="EMBL" id="VSWD01000012">
    <property type="protein sequence ID" value="KAK3086674.1"/>
    <property type="molecule type" value="Genomic_DNA"/>
</dbReference>
<evidence type="ECO:0000313" key="15">
    <source>
        <dbReference type="EMBL" id="KAK3086674.1"/>
    </source>
</evidence>
<evidence type="ECO:0000256" key="1">
    <source>
        <dbReference type="ARBA" id="ARBA00004479"/>
    </source>
</evidence>
<dbReference type="GO" id="GO:0007165">
    <property type="term" value="P:signal transduction"/>
    <property type="evidence" value="ECO:0007669"/>
    <property type="project" value="InterPro"/>
</dbReference>
<organism evidence="15 16">
    <name type="scientific">Pinctada imbricata</name>
    <name type="common">Atlantic pearl-oyster</name>
    <name type="synonym">Pinctada martensii</name>
    <dbReference type="NCBI Taxonomy" id="66713"/>
    <lineage>
        <taxon>Eukaryota</taxon>
        <taxon>Metazoa</taxon>
        <taxon>Spiralia</taxon>
        <taxon>Lophotrochozoa</taxon>
        <taxon>Mollusca</taxon>
        <taxon>Bivalvia</taxon>
        <taxon>Autobranchia</taxon>
        <taxon>Pteriomorphia</taxon>
        <taxon>Pterioida</taxon>
        <taxon>Pterioidea</taxon>
        <taxon>Pteriidae</taxon>
        <taxon>Pinctada</taxon>
    </lineage>
</organism>
<evidence type="ECO:0000256" key="13">
    <source>
        <dbReference type="SAM" id="Phobius"/>
    </source>
</evidence>
<evidence type="ECO:0000313" key="16">
    <source>
        <dbReference type="Proteomes" id="UP001186944"/>
    </source>
</evidence>
<dbReference type="GO" id="GO:0038023">
    <property type="term" value="F:signaling receptor activity"/>
    <property type="evidence" value="ECO:0007669"/>
    <property type="project" value="TreeGrafter"/>
</dbReference>
<dbReference type="SMART" id="SM00082">
    <property type="entry name" value="LRRCT"/>
    <property type="match status" value="1"/>
</dbReference>
<proteinExistence type="inferred from homology"/>
<keyword evidence="6" id="KW-0732">Signal</keyword>
<dbReference type="InterPro" id="IPR000157">
    <property type="entry name" value="TIR_dom"/>
</dbReference>
<comment type="similarity">
    <text evidence="2">Belongs to the Toll-like receptor family.</text>
</comment>
<dbReference type="Gene3D" id="3.40.50.10140">
    <property type="entry name" value="Toll/interleukin-1 receptor homology (TIR) domain"/>
    <property type="match status" value="1"/>
</dbReference>